<comment type="caution">
    <text evidence="1">The sequence shown here is derived from an EMBL/GenBank/DDBJ whole genome shotgun (WGS) entry which is preliminary data.</text>
</comment>
<gene>
    <name evidence="1" type="ORF">NDN08_007839</name>
</gene>
<evidence type="ECO:0000313" key="1">
    <source>
        <dbReference type="EMBL" id="KAJ8907733.1"/>
    </source>
</evidence>
<dbReference type="PANTHER" id="PTHR34365:SF7">
    <property type="entry name" value="GLYCINE-RICH DOMAIN-CONTAINING PROTEIN 1"/>
    <property type="match status" value="1"/>
</dbReference>
<dbReference type="Pfam" id="PF07173">
    <property type="entry name" value="GRDP-like"/>
    <property type="match status" value="1"/>
</dbReference>
<protein>
    <submittedName>
        <fullName evidence="1">Uncharacterized protein</fullName>
    </submittedName>
</protein>
<accession>A0AAV8V2S8</accession>
<keyword evidence="2" id="KW-1185">Reference proteome</keyword>
<organism evidence="1 2">
    <name type="scientific">Rhodosorus marinus</name>
    <dbReference type="NCBI Taxonomy" id="101924"/>
    <lineage>
        <taxon>Eukaryota</taxon>
        <taxon>Rhodophyta</taxon>
        <taxon>Stylonematophyceae</taxon>
        <taxon>Stylonematales</taxon>
        <taxon>Stylonemataceae</taxon>
        <taxon>Rhodosorus</taxon>
    </lineage>
</organism>
<dbReference type="AlphaFoldDB" id="A0AAV8V2S8"/>
<evidence type="ECO:0000313" key="2">
    <source>
        <dbReference type="Proteomes" id="UP001157974"/>
    </source>
</evidence>
<dbReference type="Proteomes" id="UP001157974">
    <property type="component" value="Unassembled WGS sequence"/>
</dbReference>
<sequence length="777" mass="85299">MDSAEGGGLYADLEVGNVLSTHTFLLLVDESPVLRSRAGLVKALKRYLKCWIPILNRVGAEAALLALPSDIAWIWFVHLCQPQQYYKDFTKLTGKFPTHRGANPVAAALRPRGGQAWLNTAKIWKTYYPTEAFENLEADDSLPAISDTLHLSSHELTDRLVSEAQTQLNFYYQVSLPHYQSRLFLERAIERYKKYLDLCGRYPKEHFLPPYDVNLVWRTHMACGVKYVEESIKVAGRMLVHDSNILQLAFGNTRASMIASSEDRFLNEFGEPLFDSGTVARGPRPRLALMRERWVGKVHIDGASLEGLQIDGRSYRPVLGVSGQRGGAGTVRKGLERDAQGRWQLQKKISVQVDGRAGADLHVEVALKQAKLMSLTSNVPKKSYLSNMRLDTLKAGPLSSTLELRSLGSSRDEASILLSYRVDSKSPKGALTMVVKEPVEPMIACVGRARAKPFQPPERMESPLRREMFIIDESQVGFGLLKVEHYYDGVRLQRPHAVVSFNDLSGALTSCARLISPDQLVSDPSLVWNRQELVGSQVDTSTLMFSITIGRKDWGVVRGTWQGYTGRRGANPGQSGSLHMTVARLVNTVDEVAETAATVVAPGRGQWRLYSGKSSTVEELVTANPDDGSINIGCALEPEAGLLLTCCASLFTVFLCPPPAVVAGTRPGLFSSKLYRISGVEVGGLIGKHLRTNSNDAKEADRFMGSVRNYFASMDAFSEAPSYAEPTSFPGKMEPRSWGMTVESIAYNAGIDGDAEPSGLGKSGASSGKAAIWFNDT</sequence>
<proteinExistence type="predicted"/>
<dbReference type="InterPro" id="IPR009836">
    <property type="entry name" value="GRDP-like"/>
</dbReference>
<reference evidence="1 2" key="1">
    <citation type="journal article" date="2023" name="Nat. Commun.">
        <title>Origin of minicircular mitochondrial genomes in red algae.</title>
        <authorList>
            <person name="Lee Y."/>
            <person name="Cho C.H."/>
            <person name="Lee Y.M."/>
            <person name="Park S.I."/>
            <person name="Yang J.H."/>
            <person name="West J.A."/>
            <person name="Bhattacharya D."/>
            <person name="Yoon H.S."/>
        </authorList>
    </citation>
    <scope>NUCLEOTIDE SEQUENCE [LARGE SCALE GENOMIC DNA]</scope>
    <source>
        <strain evidence="1 2">CCMP1338</strain>
        <tissue evidence="1">Whole cell</tissue>
    </source>
</reference>
<name>A0AAV8V2S8_9RHOD</name>
<dbReference type="PANTHER" id="PTHR34365">
    <property type="entry name" value="ENOLASE (DUF1399)"/>
    <property type="match status" value="1"/>
</dbReference>
<dbReference type="EMBL" id="JAMWBK010000002">
    <property type="protein sequence ID" value="KAJ8907733.1"/>
    <property type="molecule type" value="Genomic_DNA"/>
</dbReference>